<dbReference type="InterPro" id="IPR027961">
    <property type="entry name" value="DUF4442"/>
</dbReference>
<reference evidence="1 2" key="1">
    <citation type="journal article" date="2020" name="Nature">
        <title>Isolation of an archaeon at the prokaryote-eukaryote interface.</title>
        <authorList>
            <person name="Imachi H."/>
            <person name="Nobu M.K."/>
            <person name="Nakahara N."/>
            <person name="Morono Y."/>
            <person name="Ogawara M."/>
            <person name="Takaki Y."/>
            <person name="Takano Y."/>
            <person name="Uematsu K."/>
            <person name="Ikuta T."/>
            <person name="Ito M."/>
            <person name="Matsui Y."/>
            <person name="Miyazaki M."/>
            <person name="Murata K."/>
            <person name="Saito Y."/>
            <person name="Sakai S."/>
            <person name="Song C."/>
            <person name="Tasumi E."/>
            <person name="Yamanaka Y."/>
            <person name="Yamaguchi T."/>
            <person name="Kamagata Y."/>
            <person name="Tamaki H."/>
            <person name="Takai K."/>
        </authorList>
    </citation>
    <scope>NUCLEOTIDE SEQUENCE [LARGE SCALE GENOMIC DNA]</scope>
    <source>
        <strain evidence="1 2">MK-D1</strain>
    </source>
</reference>
<dbReference type="GeneID" id="41330797"/>
<evidence type="ECO:0000313" key="1">
    <source>
        <dbReference type="EMBL" id="QEE16986.1"/>
    </source>
</evidence>
<dbReference type="InterPro" id="IPR029069">
    <property type="entry name" value="HotDog_dom_sf"/>
</dbReference>
<dbReference type="Gene3D" id="3.10.129.10">
    <property type="entry name" value="Hotdog Thioesterase"/>
    <property type="match status" value="1"/>
</dbReference>
<dbReference type="EMBL" id="CP042905">
    <property type="protein sequence ID" value="QEE16986.1"/>
    <property type="molecule type" value="Genomic_DNA"/>
</dbReference>
<proteinExistence type="predicted"/>
<organism evidence="1 2">
    <name type="scientific">Promethearchaeum syntrophicum</name>
    <dbReference type="NCBI Taxonomy" id="2594042"/>
    <lineage>
        <taxon>Archaea</taxon>
        <taxon>Promethearchaeati</taxon>
        <taxon>Promethearchaeota</taxon>
        <taxon>Promethearchaeia</taxon>
        <taxon>Promethearchaeales</taxon>
        <taxon>Promethearchaeaceae</taxon>
        <taxon>Promethearchaeum</taxon>
    </lineage>
</organism>
<dbReference type="RefSeq" id="WP_244626269.1">
    <property type="nucleotide sequence ID" value="NZ_CP042905.2"/>
</dbReference>
<dbReference type="AlphaFoldDB" id="A0A5B9DE29"/>
<sequence>MKAKLLKIIMNIWPPFNGAGIKVKYIAKDFKEVIVMMKLKWFNRNYVGTHYGGSLYSMIDPFYMLMLLNNFGEDYIVWDKSAEIDFIAPGKGTVKARFILTDEKIEKIKSETVKCDKYIAELPININDKNGEIVAKAKKFVYIRLKKRVCIT</sequence>
<dbReference type="Proteomes" id="UP000321408">
    <property type="component" value="Chromosome"/>
</dbReference>
<keyword evidence="2" id="KW-1185">Reference proteome</keyword>
<dbReference type="KEGG" id="psyt:DSAG12_02818"/>
<gene>
    <name evidence="1" type="ORF">DSAG12_02818</name>
</gene>
<dbReference type="SUPFAM" id="SSF54637">
    <property type="entry name" value="Thioesterase/thiol ester dehydrase-isomerase"/>
    <property type="match status" value="1"/>
</dbReference>
<protein>
    <submittedName>
        <fullName evidence="1">DUF4442 domain-containing protein</fullName>
    </submittedName>
</protein>
<accession>A0A5B9DE29</accession>
<name>A0A5B9DE29_9ARCH</name>
<evidence type="ECO:0000313" key="2">
    <source>
        <dbReference type="Proteomes" id="UP000321408"/>
    </source>
</evidence>
<reference evidence="1 2" key="2">
    <citation type="journal article" date="2024" name="Int. J. Syst. Evol. Microbiol.">
        <title>Promethearchaeum syntrophicum gen. nov., sp. nov., an anaerobic, obligately syntrophic archaeon, the first isolate of the lineage 'Asgard' archaea, and proposal of the new archaeal phylum Promethearchaeota phyl. nov. and kingdom Promethearchaeati regn. nov.</title>
        <authorList>
            <person name="Imachi H."/>
            <person name="Nobu M.K."/>
            <person name="Kato S."/>
            <person name="Takaki Y."/>
            <person name="Miyazaki M."/>
            <person name="Miyata M."/>
            <person name="Ogawara M."/>
            <person name="Saito Y."/>
            <person name="Sakai S."/>
            <person name="Tahara Y.O."/>
            <person name="Takano Y."/>
            <person name="Tasumi E."/>
            <person name="Uematsu K."/>
            <person name="Yoshimura T."/>
            <person name="Itoh T."/>
            <person name="Ohkuma M."/>
            <person name="Takai K."/>
        </authorList>
    </citation>
    <scope>NUCLEOTIDE SEQUENCE [LARGE SCALE GENOMIC DNA]</scope>
    <source>
        <strain evidence="1 2">MK-D1</strain>
    </source>
</reference>
<dbReference type="Pfam" id="PF14539">
    <property type="entry name" value="DUF4442"/>
    <property type="match status" value="1"/>
</dbReference>